<accession>A0A1G9NHT6</accession>
<dbReference type="OrthoDB" id="639802at2"/>
<keyword evidence="1" id="KW-0812">Transmembrane</keyword>
<sequence length="435" mass="49533">MKTNSVQAENSVFFQQLDICCQKIAQKIGQENIAEWKNSDYISLNRLLHRETKVNLSENTLKRIFGKLKTSTRYYPQKATRDALAQFIGFRDWYEFELLHQVSVEKPVPEQVGTAQPSPAKPKDKKKKQTFYLSMLVLFVLGLVGLIYLYTQHSQVTNVQLICLNPNGQSPHSAIFKLGVKGALKEDPSLFTIDFADARLRRAKFSDSLINHYYETPGRYFPVLYYRGTALDTTSVYLQSEGWSSIATLQHDTTRVYPIQRNESENASYHHVTSTEVLHAGVDTSKTFFVSFANVKPTNISADHLEFSSFIKTSANRPGVRCSQTDIIIYGEKDWHSFGIIKPQCAAWAAFKFSELSQDGGKTDLRALGHDLSKGGNLRVRIENQNVHIFINNREIFKTRYTRPIGKFMGIKIVFAGIGSFRDFKLHDLKTGEIF</sequence>
<proteinExistence type="predicted"/>
<dbReference type="AlphaFoldDB" id="A0A1G9NHT6"/>
<reference evidence="3" key="1">
    <citation type="submission" date="2016-10" db="EMBL/GenBank/DDBJ databases">
        <authorList>
            <person name="Varghese N."/>
            <person name="Submissions S."/>
        </authorList>
    </citation>
    <scope>NUCLEOTIDE SEQUENCE [LARGE SCALE GENOMIC DNA]</scope>
    <source>
        <strain evidence="3">DSM 19110</strain>
    </source>
</reference>
<protein>
    <submittedName>
        <fullName evidence="2">Uncharacterized protein</fullName>
    </submittedName>
</protein>
<evidence type="ECO:0000256" key="1">
    <source>
        <dbReference type="SAM" id="Phobius"/>
    </source>
</evidence>
<feature type="transmembrane region" description="Helical" evidence="1">
    <location>
        <begin position="131"/>
        <end position="150"/>
    </location>
</feature>
<gene>
    <name evidence="2" type="ORF">SAMN05421820_102330</name>
</gene>
<evidence type="ECO:0000313" key="3">
    <source>
        <dbReference type="Proteomes" id="UP000183200"/>
    </source>
</evidence>
<dbReference type="EMBL" id="FNGY01000002">
    <property type="protein sequence ID" value="SDL85941.1"/>
    <property type="molecule type" value="Genomic_DNA"/>
</dbReference>
<keyword evidence="1" id="KW-0472">Membrane</keyword>
<organism evidence="2 3">
    <name type="scientific">Pedobacter steynii</name>
    <dbReference type="NCBI Taxonomy" id="430522"/>
    <lineage>
        <taxon>Bacteria</taxon>
        <taxon>Pseudomonadati</taxon>
        <taxon>Bacteroidota</taxon>
        <taxon>Sphingobacteriia</taxon>
        <taxon>Sphingobacteriales</taxon>
        <taxon>Sphingobacteriaceae</taxon>
        <taxon>Pedobacter</taxon>
    </lineage>
</organism>
<dbReference type="RefSeq" id="WP_074605216.1">
    <property type="nucleotide sequence ID" value="NZ_FNGY01000002.1"/>
</dbReference>
<name>A0A1G9NHT6_9SPHI</name>
<dbReference type="Proteomes" id="UP000183200">
    <property type="component" value="Unassembled WGS sequence"/>
</dbReference>
<keyword evidence="1" id="KW-1133">Transmembrane helix</keyword>
<evidence type="ECO:0000313" key="2">
    <source>
        <dbReference type="EMBL" id="SDL85941.1"/>
    </source>
</evidence>
<keyword evidence="3" id="KW-1185">Reference proteome</keyword>